<dbReference type="GO" id="GO:0006508">
    <property type="term" value="P:proteolysis"/>
    <property type="evidence" value="ECO:0007669"/>
    <property type="project" value="InterPro"/>
</dbReference>
<dbReference type="EMBL" id="JANFYT010000031">
    <property type="protein sequence ID" value="MCQ4815266.1"/>
    <property type="molecule type" value="Genomic_DNA"/>
</dbReference>
<dbReference type="PROSITE" id="PS51365">
    <property type="entry name" value="RENAL_DIPEPTIDASE_2"/>
    <property type="match status" value="1"/>
</dbReference>
<dbReference type="InterPro" id="IPR032466">
    <property type="entry name" value="Metal_Hydrolase"/>
</dbReference>
<proteinExistence type="predicted"/>
<dbReference type="Pfam" id="PF01244">
    <property type="entry name" value="Peptidase_M19"/>
    <property type="match status" value="1"/>
</dbReference>
<dbReference type="GO" id="GO:0070573">
    <property type="term" value="F:metallodipeptidase activity"/>
    <property type="evidence" value="ECO:0007669"/>
    <property type="project" value="InterPro"/>
</dbReference>
<organism evidence="1 2">
    <name type="scientific">Cloacibacillus evryensis</name>
    <dbReference type="NCBI Taxonomy" id="508460"/>
    <lineage>
        <taxon>Bacteria</taxon>
        <taxon>Thermotogati</taxon>
        <taxon>Synergistota</taxon>
        <taxon>Synergistia</taxon>
        <taxon>Synergistales</taxon>
        <taxon>Synergistaceae</taxon>
        <taxon>Cloacibacillus</taxon>
    </lineage>
</organism>
<keyword evidence="2" id="KW-1185">Reference proteome</keyword>
<dbReference type="Proteomes" id="UP001205919">
    <property type="component" value="Unassembled WGS sequence"/>
</dbReference>
<comment type="caution">
    <text evidence="1">The sequence shown here is derived from an EMBL/GenBank/DDBJ whole genome shotgun (WGS) entry which is preliminary data.</text>
</comment>
<dbReference type="InterPro" id="IPR008257">
    <property type="entry name" value="Pept_M19"/>
</dbReference>
<protein>
    <submittedName>
        <fullName evidence="1">Dipeptidase</fullName>
    </submittedName>
</protein>
<sequence length="389" mass="42970">MMALRSKYSKYKSYDYLADARCQKIRLSKQADRVEPYLVSLTSAQEERLKGIVDGNPVISLHDHLRILPEDPNNIHDYYASGRVSTGYEGLARSPLDAVIGNLVLKGTSWEETVSELGMRKCDAYHSGILIPAASVEDIFSAKKAGLTAWFPMLEHASCVGDELDKIDVLYGLGVRMMGLVFSESNSLGGGLSERRDGGLTFLGKKAVQRMNAIGMPIDLSHAGDLTTMDVIKESRQPVVIGHAGARSVWGTKRMKPDDVIKACVAKGGLFGIEAAPHTTMSHSHPEHDIEAVMEHFEYVKELVGIDNVTFGPDTMYGDHVGLHAQNADAYGDDSADEKFVMSKYVKGCENPTEVWWNIPRWLISHDYSDEEIAKVIGGNTIRFLKNFM</sequence>
<name>A0AAW5K686_9BACT</name>
<gene>
    <name evidence="1" type="ORF">NE630_12565</name>
</gene>
<dbReference type="Gene3D" id="3.20.20.140">
    <property type="entry name" value="Metal-dependent hydrolases"/>
    <property type="match status" value="1"/>
</dbReference>
<dbReference type="RefSeq" id="WP_198006139.1">
    <property type="nucleotide sequence ID" value="NZ_CABKQM010000003.1"/>
</dbReference>
<dbReference type="SUPFAM" id="SSF51556">
    <property type="entry name" value="Metallo-dependent hydrolases"/>
    <property type="match status" value="1"/>
</dbReference>
<dbReference type="PANTHER" id="PTHR10443:SF12">
    <property type="entry name" value="DIPEPTIDASE"/>
    <property type="match status" value="1"/>
</dbReference>
<reference evidence="1 2" key="1">
    <citation type="submission" date="2022-06" db="EMBL/GenBank/DDBJ databases">
        <title>Isolation of gut microbiota from human fecal samples.</title>
        <authorList>
            <person name="Pamer E.G."/>
            <person name="Barat B."/>
            <person name="Waligurski E."/>
            <person name="Medina S."/>
            <person name="Paddock L."/>
            <person name="Mostad J."/>
        </authorList>
    </citation>
    <scope>NUCLEOTIDE SEQUENCE [LARGE SCALE GENOMIC DNA]</scope>
    <source>
        <strain evidence="1 2">DFI.9.90</strain>
    </source>
</reference>
<dbReference type="AlphaFoldDB" id="A0AAW5K686"/>
<accession>A0AAW5K686</accession>
<evidence type="ECO:0000313" key="2">
    <source>
        <dbReference type="Proteomes" id="UP001205919"/>
    </source>
</evidence>
<evidence type="ECO:0000313" key="1">
    <source>
        <dbReference type="EMBL" id="MCQ4815266.1"/>
    </source>
</evidence>
<dbReference type="PANTHER" id="PTHR10443">
    <property type="entry name" value="MICROSOMAL DIPEPTIDASE"/>
    <property type="match status" value="1"/>
</dbReference>